<feature type="transmembrane region" description="Helical" evidence="1">
    <location>
        <begin position="6"/>
        <end position="26"/>
    </location>
</feature>
<dbReference type="AlphaFoldDB" id="A0A7G7WAT0"/>
<keyword evidence="1" id="KW-0812">Transmembrane</keyword>
<feature type="transmembrane region" description="Helical" evidence="1">
    <location>
        <begin position="79"/>
        <end position="100"/>
    </location>
</feature>
<keyword evidence="1" id="KW-1133">Transmembrane helix</keyword>
<dbReference type="RefSeq" id="WP_185889351.1">
    <property type="nucleotide sequence ID" value="NZ_CP060202.1"/>
</dbReference>
<gene>
    <name evidence="2" type="ORF">H4317_06675</name>
</gene>
<proteinExistence type="predicted"/>
<dbReference type="EMBL" id="CP060202">
    <property type="protein sequence ID" value="QNH63473.1"/>
    <property type="molecule type" value="Genomic_DNA"/>
</dbReference>
<evidence type="ECO:0000313" key="2">
    <source>
        <dbReference type="EMBL" id="QNH63473.1"/>
    </source>
</evidence>
<dbReference type="Pfam" id="PF14108">
    <property type="entry name" value="ABA4-like"/>
    <property type="match status" value="1"/>
</dbReference>
<dbReference type="PANTHER" id="PTHR34543">
    <property type="entry name" value="PROTEIN ABA DEFICIENT 4, CHLOROPLASTIC"/>
    <property type="match status" value="1"/>
</dbReference>
<feature type="transmembrane region" description="Helical" evidence="1">
    <location>
        <begin position="112"/>
        <end position="136"/>
    </location>
</feature>
<organism evidence="2 3">
    <name type="scientific">Hymenobacter sediminicola</name>
    <dbReference type="NCBI Taxonomy" id="2761579"/>
    <lineage>
        <taxon>Bacteria</taxon>
        <taxon>Pseudomonadati</taxon>
        <taxon>Bacteroidota</taxon>
        <taxon>Cytophagia</taxon>
        <taxon>Cytophagales</taxon>
        <taxon>Hymenobacteraceae</taxon>
        <taxon>Hymenobacter</taxon>
    </lineage>
</organism>
<reference evidence="2 3" key="1">
    <citation type="submission" date="2020-08" db="EMBL/GenBank/DDBJ databases">
        <title>Hymenobacter sp. S2-20-2 genome sequencing.</title>
        <authorList>
            <person name="Jin L."/>
        </authorList>
    </citation>
    <scope>NUCLEOTIDE SEQUENCE [LARGE SCALE GENOMIC DNA]</scope>
    <source>
        <strain evidence="2 3">S2-20-2</strain>
    </source>
</reference>
<name>A0A7G7WAT0_9BACT</name>
<dbReference type="Proteomes" id="UP000515489">
    <property type="component" value="Chromosome"/>
</dbReference>
<protein>
    <submittedName>
        <fullName evidence="2">DUF4281 domain-containing protein</fullName>
    </submittedName>
</protein>
<evidence type="ECO:0000313" key="3">
    <source>
        <dbReference type="Proteomes" id="UP000515489"/>
    </source>
</evidence>
<keyword evidence="1" id="KW-0472">Membrane</keyword>
<dbReference type="PANTHER" id="PTHR34543:SF1">
    <property type="entry name" value="PROTEIN ABA DEFICIENT 4, CHLOROPLASTIC"/>
    <property type="match status" value="1"/>
</dbReference>
<keyword evidence="3" id="KW-1185">Reference proteome</keyword>
<feature type="transmembrane region" description="Helical" evidence="1">
    <location>
        <begin position="35"/>
        <end position="59"/>
    </location>
</feature>
<sequence length="156" mass="16904">MLLTPDFLFSLANPVAMLGWALLVLAPRWSFTRRLVLSGALPLVLAAAYALLIGSHYLGPHASEGGFSSLQQVAALFRSPWALLAGWVHYLCFDLGMGIWESLDARRRGVPHLLLVPCLLLTFLFGPVGLLLYALVRRFYPRAASVSAASVSAAVL</sequence>
<accession>A0A7G7WAT0</accession>
<dbReference type="KEGG" id="hsk:H4317_06675"/>
<evidence type="ECO:0000256" key="1">
    <source>
        <dbReference type="SAM" id="Phobius"/>
    </source>
</evidence>
<dbReference type="InterPro" id="IPR025461">
    <property type="entry name" value="ABA4-like"/>
</dbReference>